<proteinExistence type="predicted"/>
<reference evidence="1" key="1">
    <citation type="submission" date="2020-06" db="EMBL/GenBank/DDBJ databases">
        <title>Draft genome sequences of strains closely related to Aspergillus parafelis and Aspergillus hiratsukae.</title>
        <authorList>
            <person name="Dos Santos R.A.C."/>
            <person name="Rivero-Menendez O."/>
            <person name="Steenwyk J.L."/>
            <person name="Mead M.E."/>
            <person name="Goldman G.H."/>
            <person name="Alastruey-Izquierdo A."/>
            <person name="Rokas A."/>
        </authorList>
    </citation>
    <scope>NUCLEOTIDE SEQUENCE</scope>
    <source>
        <strain evidence="1">CNM-CM5793</strain>
    </source>
</reference>
<dbReference type="Proteomes" id="UP000630445">
    <property type="component" value="Unassembled WGS sequence"/>
</dbReference>
<protein>
    <submittedName>
        <fullName evidence="1">Uncharacterized protein</fullName>
    </submittedName>
</protein>
<dbReference type="OrthoDB" id="4403049at2759"/>
<gene>
    <name evidence="1" type="ORF">CNMCM5793_003852</name>
</gene>
<dbReference type="EMBL" id="JACBAD010001891">
    <property type="protein sequence ID" value="KAF7130917.1"/>
    <property type="molecule type" value="Genomic_DNA"/>
</dbReference>
<comment type="caution">
    <text evidence="1">The sequence shown here is derived from an EMBL/GenBank/DDBJ whole genome shotgun (WGS) entry which is preliminary data.</text>
</comment>
<organism evidence="1 2">
    <name type="scientific">Aspergillus hiratsukae</name>
    <dbReference type="NCBI Taxonomy" id="1194566"/>
    <lineage>
        <taxon>Eukaryota</taxon>
        <taxon>Fungi</taxon>
        <taxon>Dikarya</taxon>
        <taxon>Ascomycota</taxon>
        <taxon>Pezizomycotina</taxon>
        <taxon>Eurotiomycetes</taxon>
        <taxon>Eurotiomycetidae</taxon>
        <taxon>Eurotiales</taxon>
        <taxon>Aspergillaceae</taxon>
        <taxon>Aspergillus</taxon>
        <taxon>Aspergillus subgen. Fumigati</taxon>
    </lineage>
</organism>
<name>A0A8H6UFP3_9EURO</name>
<keyword evidence="2" id="KW-1185">Reference proteome</keyword>
<accession>A0A8H6UFP3</accession>
<sequence>MESSNRQFLQDRIDEIEAMNLPSEEEKLKRMCAYWPGFGDKSEDPWKDRDSVGPVRQHREQRSVTRLADVKTLYHMYMDGTLPPTLLTDEWRQMYLETLQSVCNEAAIRDEGDEDFEIPLCHELGSFIKYADGVHDPDFHRSGIPPFEPTLSIGIVNYTIKDSLAIYELPISRVREELKCSLQESLCGENFIDGVVDEDLK</sequence>
<dbReference type="AlphaFoldDB" id="A0A8H6UFP3"/>
<evidence type="ECO:0000313" key="1">
    <source>
        <dbReference type="EMBL" id="KAF7130917.1"/>
    </source>
</evidence>
<evidence type="ECO:0000313" key="2">
    <source>
        <dbReference type="Proteomes" id="UP000630445"/>
    </source>
</evidence>